<evidence type="ECO:0000313" key="3">
    <source>
        <dbReference type="EMBL" id="TEB29819.1"/>
    </source>
</evidence>
<dbReference type="EMBL" id="QPFP01000025">
    <property type="protein sequence ID" value="TEB29819.1"/>
    <property type="molecule type" value="Genomic_DNA"/>
</dbReference>
<protein>
    <recommendedName>
        <fullName evidence="2">F-box domain-containing protein</fullName>
    </recommendedName>
</protein>
<dbReference type="SUPFAM" id="SSF52047">
    <property type="entry name" value="RNI-like"/>
    <property type="match status" value="1"/>
</dbReference>
<dbReference type="AlphaFoldDB" id="A0A4Y7T8C3"/>
<dbReference type="OrthoDB" id="3270296at2759"/>
<reference evidence="3 4" key="1">
    <citation type="journal article" date="2019" name="Nat. Ecol. Evol.">
        <title>Megaphylogeny resolves global patterns of mushroom evolution.</title>
        <authorList>
            <person name="Varga T."/>
            <person name="Krizsan K."/>
            <person name="Foldi C."/>
            <person name="Dima B."/>
            <person name="Sanchez-Garcia M."/>
            <person name="Sanchez-Ramirez S."/>
            <person name="Szollosi G.J."/>
            <person name="Szarkandi J.G."/>
            <person name="Papp V."/>
            <person name="Albert L."/>
            <person name="Andreopoulos W."/>
            <person name="Angelini C."/>
            <person name="Antonin V."/>
            <person name="Barry K.W."/>
            <person name="Bougher N.L."/>
            <person name="Buchanan P."/>
            <person name="Buyck B."/>
            <person name="Bense V."/>
            <person name="Catcheside P."/>
            <person name="Chovatia M."/>
            <person name="Cooper J."/>
            <person name="Damon W."/>
            <person name="Desjardin D."/>
            <person name="Finy P."/>
            <person name="Geml J."/>
            <person name="Haridas S."/>
            <person name="Hughes K."/>
            <person name="Justo A."/>
            <person name="Karasinski D."/>
            <person name="Kautmanova I."/>
            <person name="Kiss B."/>
            <person name="Kocsube S."/>
            <person name="Kotiranta H."/>
            <person name="LaButti K.M."/>
            <person name="Lechner B.E."/>
            <person name="Liimatainen K."/>
            <person name="Lipzen A."/>
            <person name="Lukacs Z."/>
            <person name="Mihaltcheva S."/>
            <person name="Morgado L.N."/>
            <person name="Niskanen T."/>
            <person name="Noordeloos M.E."/>
            <person name="Ohm R.A."/>
            <person name="Ortiz-Santana B."/>
            <person name="Ovrebo C."/>
            <person name="Racz N."/>
            <person name="Riley R."/>
            <person name="Savchenko A."/>
            <person name="Shiryaev A."/>
            <person name="Soop K."/>
            <person name="Spirin V."/>
            <person name="Szebenyi C."/>
            <person name="Tomsovsky M."/>
            <person name="Tulloss R.E."/>
            <person name="Uehling J."/>
            <person name="Grigoriev I.V."/>
            <person name="Vagvolgyi C."/>
            <person name="Papp T."/>
            <person name="Martin F.M."/>
            <person name="Miettinen O."/>
            <person name="Hibbett D.S."/>
            <person name="Nagy L.G."/>
        </authorList>
    </citation>
    <scope>NUCLEOTIDE SEQUENCE [LARGE SCALE GENOMIC DNA]</scope>
    <source>
        <strain evidence="3 4">FP101781</strain>
    </source>
</reference>
<dbReference type="CDD" id="cd09917">
    <property type="entry name" value="F-box_SF"/>
    <property type="match status" value="1"/>
</dbReference>
<gene>
    <name evidence="3" type="ORF">FA13DRAFT_1665075</name>
</gene>
<organism evidence="3 4">
    <name type="scientific">Coprinellus micaceus</name>
    <name type="common">Glistening ink-cap mushroom</name>
    <name type="synonym">Coprinus micaceus</name>
    <dbReference type="NCBI Taxonomy" id="71717"/>
    <lineage>
        <taxon>Eukaryota</taxon>
        <taxon>Fungi</taxon>
        <taxon>Dikarya</taxon>
        <taxon>Basidiomycota</taxon>
        <taxon>Agaricomycotina</taxon>
        <taxon>Agaricomycetes</taxon>
        <taxon>Agaricomycetidae</taxon>
        <taxon>Agaricales</taxon>
        <taxon>Agaricineae</taxon>
        <taxon>Psathyrellaceae</taxon>
        <taxon>Coprinellus</taxon>
    </lineage>
</organism>
<dbReference type="Proteomes" id="UP000298030">
    <property type="component" value="Unassembled WGS sequence"/>
</dbReference>
<dbReference type="PROSITE" id="PS50181">
    <property type="entry name" value="FBOX"/>
    <property type="match status" value="1"/>
</dbReference>
<feature type="region of interest" description="Disordered" evidence="1">
    <location>
        <begin position="1"/>
        <end position="38"/>
    </location>
</feature>
<evidence type="ECO:0000259" key="2">
    <source>
        <dbReference type="PROSITE" id="PS50181"/>
    </source>
</evidence>
<feature type="region of interest" description="Disordered" evidence="1">
    <location>
        <begin position="283"/>
        <end position="302"/>
    </location>
</feature>
<dbReference type="InterPro" id="IPR036047">
    <property type="entry name" value="F-box-like_dom_sf"/>
</dbReference>
<dbReference type="SUPFAM" id="SSF81383">
    <property type="entry name" value="F-box domain"/>
    <property type="match status" value="1"/>
</dbReference>
<comment type="caution">
    <text evidence="3">The sequence shown here is derived from an EMBL/GenBank/DDBJ whole genome shotgun (WGS) entry which is preliminary data.</text>
</comment>
<proteinExistence type="predicted"/>
<feature type="compositionally biased region" description="Pro residues" evidence="1">
    <location>
        <begin position="1"/>
        <end position="15"/>
    </location>
</feature>
<evidence type="ECO:0000256" key="1">
    <source>
        <dbReference type="SAM" id="MobiDB-lite"/>
    </source>
</evidence>
<keyword evidence="4" id="KW-1185">Reference proteome</keyword>
<feature type="domain" description="F-box" evidence="2">
    <location>
        <begin position="104"/>
        <end position="152"/>
    </location>
</feature>
<dbReference type="Pfam" id="PF12937">
    <property type="entry name" value="F-box-like"/>
    <property type="match status" value="1"/>
</dbReference>
<dbReference type="STRING" id="71717.A0A4Y7T8C3"/>
<dbReference type="InterPro" id="IPR001810">
    <property type="entry name" value="F-box_dom"/>
</dbReference>
<dbReference type="Gene3D" id="3.80.10.10">
    <property type="entry name" value="Ribonuclease Inhibitor"/>
    <property type="match status" value="1"/>
</dbReference>
<accession>A0A4Y7T8C3</accession>
<dbReference type="InterPro" id="IPR032675">
    <property type="entry name" value="LRR_dom_sf"/>
</dbReference>
<sequence>MPPGSPATRPVPPNGRPSKSNGPPAGRSISTDLSAHPRTNPIGALNTLIKLLSSLSTRIGRCQYKLTPAEHALSLHLVSILDPYVYQGAKTLSNAVSTHVKPTFVGLVFQPTEILDKIMSYLDSRQDLLNVALCCKHMHDVVFPRHFEYRVIRCKVSSLSVWNHLITNHGLARNVRKLEIIDERSSATTIPKAGGGGLVVPRGIVKRDTDLESTDDELVMHRKQEKYFCRALEEMVGLREIKWSCNHSPISIDHVWPTLVMRARTLDTFDISDNLLFTPRKLEADSSEGGSDSEGEHDSQVNLLPMTSLQKVAFRATRHSYGGSRQPDISRISGMLSRSPDLKSLSISFVRLRSQSGALPRLDDVFDNRWAHLRSLTLIGLRATSASSLGQLLAEHAQLESLHLDISGIHGLVLRSGSLPNLKELYATKEVLSSILETPTDDVRPLEAVRGFKLSGVHATVDGKHADASLFHNLRRYSQTLKCIELVGWNDMDDIRKLSGALPNITHLDVGKRLSPNAHGRGAVQAGPVTNFEEWLEVLDTLPELRALHGIKFFYEISSINLLPPAPNNANLSTPSISASTTHIASGSLHASFGVDAAVAAKTHSQMSLMDRSRIKKNDWTASMLVWRCPKLRRVDHWDDGTSRIIALTRGPAALLTGDLGLDGVEMAPKESNKVRWEVRRLKAA</sequence>
<name>A0A4Y7T8C3_COPMI</name>
<evidence type="ECO:0000313" key="4">
    <source>
        <dbReference type="Proteomes" id="UP000298030"/>
    </source>
</evidence>